<reference evidence="8" key="1">
    <citation type="submission" date="2023-01" db="EMBL/GenBank/DDBJ databases">
        <title>Genomic dissection of endemic carbapenem resistance: metallo-beta-lactamase gene dissemination through clonal, plasmid and integron transfer pathways.</title>
        <authorList>
            <person name="Macesic N."/>
        </authorList>
    </citation>
    <scope>NUCLEOTIDE SEQUENCE</scope>
    <source>
        <strain evidence="8">CPO382</strain>
    </source>
</reference>
<dbReference type="InterPro" id="IPR019476">
    <property type="entry name" value="T4SS_TraD_DNA-bd"/>
</dbReference>
<evidence type="ECO:0000256" key="6">
    <source>
        <dbReference type="SAM" id="Phobius"/>
    </source>
</evidence>
<evidence type="ECO:0000313" key="9">
    <source>
        <dbReference type="Proteomes" id="UP001174748"/>
    </source>
</evidence>
<sequence length="819" mass="93894">MDLKEWKKLFKQIKKELFYKTDVPKDKIRKEWALRPNKALPTPGMYRKYSEATWFITGGATLTAMFLSASLIWMDIPGLAPPTPLNTVYQGQEIHIDSSIETHLPAWIKLATFELTAPLHSRLTPEQLFEKYPDIMQYKFYMSLMSQVHQTYLLWVRFLFISLMTAFVGYAAYCQTYRKRFLIFTEQIIQTDGAKIYEAQEAERELAKFWEPSYKFFDDSVTRFANIGENIYHPEAQRRQHTFLIGNSGSGKSQVLQDFAHASMAAGLKTVILDPGSEWTQHLFDENDPTIALIDPTDARSHVWAFMEDLKGLGYIRAFVASVIPSNGEGNKMWSNAARMVLIGLFLFLKKTIGDKCTFKDVADVIQLDDDQIIHIINRYYKHAAKLVGEIKNDELIRGETTTGIMINMMSFMEYFIDLARFWNKPSTKTISLYRFMTEKDYPIKTIIIRPNESESSMARAITASTLSYLMNFIKKPEIYKDKKLPVGNFILDEFQSPGKLEDENNNPVMQTVIQQGRKYGWGCYFATQTIAEAERIYGRETISGWRGTIGTQMLVGAPLDKDVQAAWLDAFGDKKIEKKHLSKSTATNGDVSYSENWQEHISKIMLPTTLIGKLANKDGFIKYLIVPTGAEDLFFMRKPYKEIDAKFNAFVAADEGDPTIDRKTSLVWKQANAVVKGTDVATKENSQSTLERFKELEAEGQYEESFDQDFNDHGQYADDEEQVETDGTLNNKFKKEYDITPEKEDEDSLGSDVIKDHALGVMADSHAINTLMQIWELLSKSNKKVMTTDLKEKIKFEEKKRYSQSFSGLTLKKEKETA</sequence>
<dbReference type="EMBL" id="JARTOI010000001">
    <property type="protein sequence ID" value="MDK5169064.1"/>
    <property type="molecule type" value="Genomic_DNA"/>
</dbReference>
<dbReference type="CDD" id="cd01127">
    <property type="entry name" value="TrwB_TraG_TraD_VirD4"/>
    <property type="match status" value="1"/>
</dbReference>
<dbReference type="PANTHER" id="PTHR37937:SF1">
    <property type="entry name" value="CONJUGATIVE TRANSFER: DNA TRANSPORT"/>
    <property type="match status" value="1"/>
</dbReference>
<evidence type="ECO:0000256" key="2">
    <source>
        <dbReference type="ARBA" id="ARBA00022475"/>
    </source>
</evidence>
<feature type="transmembrane region" description="Helical" evidence="6">
    <location>
        <begin position="52"/>
        <end position="74"/>
    </location>
</feature>
<keyword evidence="5 6" id="KW-0472">Membrane</keyword>
<evidence type="ECO:0000313" key="8">
    <source>
        <dbReference type="EMBL" id="MDK5169064.1"/>
    </source>
</evidence>
<proteinExistence type="predicted"/>
<keyword evidence="3 6" id="KW-0812">Transmembrane</keyword>
<gene>
    <name evidence="8" type="ORF">P9921_00975</name>
</gene>
<dbReference type="Gene3D" id="3.40.50.300">
    <property type="entry name" value="P-loop containing nucleotide triphosphate hydrolases"/>
    <property type="match status" value="2"/>
</dbReference>
<feature type="transmembrane region" description="Helical" evidence="6">
    <location>
        <begin position="152"/>
        <end position="173"/>
    </location>
</feature>
<dbReference type="RefSeq" id="WP_285098011.1">
    <property type="nucleotide sequence ID" value="NZ_JARTOI010000001.1"/>
</dbReference>
<dbReference type="InterPro" id="IPR027417">
    <property type="entry name" value="P-loop_NTPase"/>
</dbReference>
<evidence type="ECO:0000256" key="5">
    <source>
        <dbReference type="ARBA" id="ARBA00023136"/>
    </source>
</evidence>
<dbReference type="Proteomes" id="UP001174748">
    <property type="component" value="Unassembled WGS sequence"/>
</dbReference>
<dbReference type="InterPro" id="IPR051539">
    <property type="entry name" value="T4SS-coupling_protein"/>
</dbReference>
<keyword evidence="9" id="KW-1185">Reference proteome</keyword>
<keyword evidence="2" id="KW-1003">Cell membrane</keyword>
<dbReference type="SUPFAM" id="SSF52540">
    <property type="entry name" value="P-loop containing nucleoside triphosphate hydrolases"/>
    <property type="match status" value="1"/>
</dbReference>
<comment type="caution">
    <text evidence="8">The sequence shown here is derived from an EMBL/GenBank/DDBJ whole genome shotgun (WGS) entry which is preliminary data.</text>
</comment>
<dbReference type="PANTHER" id="PTHR37937">
    <property type="entry name" value="CONJUGATIVE TRANSFER: DNA TRANSPORT"/>
    <property type="match status" value="1"/>
</dbReference>
<evidence type="ECO:0000259" key="7">
    <source>
        <dbReference type="Pfam" id="PF10412"/>
    </source>
</evidence>
<evidence type="ECO:0000256" key="1">
    <source>
        <dbReference type="ARBA" id="ARBA00004651"/>
    </source>
</evidence>
<protein>
    <submittedName>
        <fullName evidence="8">Type IV secretion system DNA-binding domain-containing protein</fullName>
    </submittedName>
</protein>
<comment type="subcellular location">
    <subcellularLocation>
        <location evidence="1">Cell membrane</location>
        <topology evidence="1">Multi-pass membrane protein</topology>
    </subcellularLocation>
</comment>
<evidence type="ECO:0000256" key="4">
    <source>
        <dbReference type="ARBA" id="ARBA00022989"/>
    </source>
</evidence>
<dbReference type="Pfam" id="PF10412">
    <property type="entry name" value="TrwB_AAD_bind"/>
    <property type="match status" value="1"/>
</dbReference>
<accession>A0ABT7G5N1</accession>
<organism evidence="8 9">
    <name type="scientific">Serratia nevei</name>
    <dbReference type="NCBI Taxonomy" id="2703794"/>
    <lineage>
        <taxon>Bacteria</taxon>
        <taxon>Pseudomonadati</taxon>
        <taxon>Pseudomonadota</taxon>
        <taxon>Gammaproteobacteria</taxon>
        <taxon>Enterobacterales</taxon>
        <taxon>Yersiniaceae</taxon>
        <taxon>Serratia</taxon>
    </lineage>
</organism>
<dbReference type="GO" id="GO:0003677">
    <property type="term" value="F:DNA binding"/>
    <property type="evidence" value="ECO:0007669"/>
    <property type="project" value="UniProtKB-KW"/>
</dbReference>
<keyword evidence="4 6" id="KW-1133">Transmembrane helix</keyword>
<keyword evidence="8" id="KW-0238">DNA-binding</keyword>
<evidence type="ECO:0000256" key="3">
    <source>
        <dbReference type="ARBA" id="ARBA00022692"/>
    </source>
</evidence>
<feature type="domain" description="Type IV secretion system coupling protein TraD DNA-binding" evidence="7">
    <location>
        <begin position="234"/>
        <end position="623"/>
    </location>
</feature>
<name>A0ABT7G5N1_9GAMM</name>